<name>A0ABX0L5U2_9NEIS</name>
<protein>
    <submittedName>
        <fullName evidence="1">Uncharacterized protein</fullName>
    </submittedName>
</protein>
<sequence>MKRTVEHLAVDRQQWGGSLYGTLCRRSHNDGVDTNRTYDRDKVTCKFCLKIMAAQQARQTAK</sequence>
<reference evidence="1 2" key="1">
    <citation type="submission" date="2020-03" db="EMBL/GenBank/DDBJ databases">
        <title>Draft genome sequence of environmentally isolated cultures.</title>
        <authorList>
            <person name="Wilson H.S."/>
            <person name="De Leon M.E."/>
        </authorList>
    </citation>
    <scope>NUCLEOTIDE SEQUENCE [LARGE SCALE GENOMIC DNA]</scope>
    <source>
        <strain evidence="1 2">HSC-31F16</strain>
    </source>
</reference>
<organism evidence="1 2">
    <name type="scientific">Chromobacterium fluminis</name>
    <dbReference type="NCBI Taxonomy" id="3044269"/>
    <lineage>
        <taxon>Bacteria</taxon>
        <taxon>Pseudomonadati</taxon>
        <taxon>Pseudomonadota</taxon>
        <taxon>Betaproteobacteria</taxon>
        <taxon>Neisseriales</taxon>
        <taxon>Chromobacteriaceae</taxon>
        <taxon>Chromobacterium</taxon>
    </lineage>
</organism>
<gene>
    <name evidence="1" type="ORF">HA052_04130</name>
</gene>
<dbReference type="EMBL" id="JAAOMA010000004">
    <property type="protein sequence ID" value="NHR04378.1"/>
    <property type="molecule type" value="Genomic_DNA"/>
</dbReference>
<keyword evidence="2" id="KW-1185">Reference proteome</keyword>
<dbReference type="RefSeq" id="WP_166450897.1">
    <property type="nucleotide sequence ID" value="NZ_JAAOMA010000004.1"/>
</dbReference>
<accession>A0ABX0L5U2</accession>
<dbReference type="Proteomes" id="UP001515641">
    <property type="component" value="Unassembled WGS sequence"/>
</dbReference>
<comment type="caution">
    <text evidence="1">The sequence shown here is derived from an EMBL/GenBank/DDBJ whole genome shotgun (WGS) entry which is preliminary data.</text>
</comment>
<proteinExistence type="predicted"/>
<evidence type="ECO:0000313" key="1">
    <source>
        <dbReference type="EMBL" id="NHR04378.1"/>
    </source>
</evidence>
<evidence type="ECO:0000313" key="2">
    <source>
        <dbReference type="Proteomes" id="UP001515641"/>
    </source>
</evidence>